<dbReference type="EMBL" id="CP009048">
    <property type="protein sequence ID" value="AIL62553.1"/>
    <property type="molecule type" value="Genomic_DNA"/>
</dbReference>
<reference evidence="4 5" key="1">
    <citation type="submission" date="2014-07" db="EMBL/GenBank/DDBJ databases">
        <authorList>
            <person name="Lee K."/>
            <person name="Lim J.Y."/>
            <person name="Hwang I."/>
        </authorList>
    </citation>
    <scope>NUCLEOTIDE SEQUENCE [LARGE SCALE GENOMIC DNA]</scope>
    <source>
        <strain evidence="4 5">KL28</strain>
    </source>
</reference>
<dbReference type="InterPro" id="IPR001789">
    <property type="entry name" value="Sig_transdc_resp-reg_receiver"/>
</dbReference>
<dbReference type="InterPro" id="IPR058245">
    <property type="entry name" value="NreC/VraR/RcsB-like_REC"/>
</dbReference>
<dbReference type="SMART" id="SM00448">
    <property type="entry name" value="REC"/>
    <property type="match status" value="1"/>
</dbReference>
<dbReference type="CDD" id="cd17535">
    <property type="entry name" value="REC_NarL-like"/>
    <property type="match status" value="1"/>
</dbReference>
<evidence type="ECO:0000313" key="5">
    <source>
        <dbReference type="Proteomes" id="UP000028931"/>
    </source>
</evidence>
<dbReference type="AlphaFoldDB" id="A0A077FBA6"/>
<dbReference type="Pfam" id="PF00072">
    <property type="entry name" value="Response_reg"/>
    <property type="match status" value="1"/>
</dbReference>
<dbReference type="SUPFAM" id="SSF46894">
    <property type="entry name" value="C-terminal effector domain of the bipartite response regulators"/>
    <property type="match status" value="1"/>
</dbReference>
<dbReference type="HOGENOM" id="CLU_000445_90_1_6"/>
<dbReference type="InterPro" id="IPR051015">
    <property type="entry name" value="EvgA-like"/>
</dbReference>
<evidence type="ECO:0000256" key="2">
    <source>
        <dbReference type="PROSITE-ProRule" id="PRU00169"/>
    </source>
</evidence>
<dbReference type="Gene3D" id="3.40.50.2300">
    <property type="match status" value="1"/>
</dbReference>
<gene>
    <name evidence="4" type="ORF">PSAKL28_33970</name>
</gene>
<keyword evidence="2" id="KW-0597">Phosphoprotein</keyword>
<dbReference type="PANTHER" id="PTHR45566">
    <property type="entry name" value="HTH-TYPE TRANSCRIPTIONAL REGULATOR YHJB-RELATED"/>
    <property type="match status" value="1"/>
</dbReference>
<dbReference type="KEGG" id="palk:PSAKL28_33970"/>
<dbReference type="GO" id="GO:0006355">
    <property type="term" value="P:regulation of DNA-templated transcription"/>
    <property type="evidence" value="ECO:0007669"/>
    <property type="project" value="InterPro"/>
</dbReference>
<organism evidence="4 5">
    <name type="scientific">Pseudomonas alkylphenolica</name>
    <dbReference type="NCBI Taxonomy" id="237609"/>
    <lineage>
        <taxon>Bacteria</taxon>
        <taxon>Pseudomonadati</taxon>
        <taxon>Pseudomonadota</taxon>
        <taxon>Gammaproteobacteria</taxon>
        <taxon>Pseudomonadales</taxon>
        <taxon>Pseudomonadaceae</taxon>
        <taxon>Pseudomonas</taxon>
    </lineage>
</organism>
<evidence type="ECO:0000313" key="4">
    <source>
        <dbReference type="EMBL" id="AIL62553.1"/>
    </source>
</evidence>
<dbReference type="GO" id="GO:0003677">
    <property type="term" value="F:DNA binding"/>
    <property type="evidence" value="ECO:0007669"/>
    <property type="project" value="UniProtKB-KW"/>
</dbReference>
<sequence>MQKIKIIIADDHPVVLLGLRELIKHDERFLVVGEALGSAELIALLNQKQVDLLITDYHMPTDSPHGDGLKLIDYIRRHFPQLQILVLTILSHRLIIENLHRVGVVGVIRKSQLQTEILNALEAVVKKAPYIASDPIKQPVLEDLSPKELEVSRVLMLGNRVKDVASSRNRSAKTISTQKAR</sequence>
<dbReference type="GO" id="GO:0000160">
    <property type="term" value="P:phosphorelay signal transduction system"/>
    <property type="evidence" value="ECO:0007669"/>
    <property type="project" value="InterPro"/>
</dbReference>
<keyword evidence="1 4" id="KW-0238">DNA-binding</keyword>
<feature type="modified residue" description="4-aspartylphosphate" evidence="2">
    <location>
        <position position="56"/>
    </location>
</feature>
<feature type="domain" description="Response regulatory" evidence="3">
    <location>
        <begin position="5"/>
        <end position="125"/>
    </location>
</feature>
<dbReference type="InterPro" id="IPR016032">
    <property type="entry name" value="Sig_transdc_resp-reg_C-effctor"/>
</dbReference>
<dbReference type="SUPFAM" id="SSF52172">
    <property type="entry name" value="CheY-like"/>
    <property type="match status" value="1"/>
</dbReference>
<dbReference type="eggNOG" id="COG2197">
    <property type="taxonomic scope" value="Bacteria"/>
</dbReference>
<dbReference type="Proteomes" id="UP000028931">
    <property type="component" value="Chromosome"/>
</dbReference>
<dbReference type="InterPro" id="IPR011006">
    <property type="entry name" value="CheY-like_superfamily"/>
</dbReference>
<name>A0A077FBA6_9PSED</name>
<dbReference type="PROSITE" id="PS50110">
    <property type="entry name" value="RESPONSE_REGULATORY"/>
    <property type="match status" value="1"/>
</dbReference>
<dbReference type="PANTHER" id="PTHR45566:SF2">
    <property type="entry name" value="NARL SUBFAMILY"/>
    <property type="match status" value="1"/>
</dbReference>
<protein>
    <submittedName>
        <fullName evidence="4">LuxR family DNA-binding response regulator</fullName>
    </submittedName>
</protein>
<evidence type="ECO:0000259" key="3">
    <source>
        <dbReference type="PROSITE" id="PS50110"/>
    </source>
</evidence>
<evidence type="ECO:0000256" key="1">
    <source>
        <dbReference type="ARBA" id="ARBA00023125"/>
    </source>
</evidence>
<accession>A0A077FBA6</accession>
<proteinExistence type="predicted"/>